<organism evidence="1 2">
    <name type="scientific">Roseobacter fucihabitans</name>
    <dbReference type="NCBI Taxonomy" id="1537242"/>
    <lineage>
        <taxon>Bacteria</taxon>
        <taxon>Pseudomonadati</taxon>
        <taxon>Pseudomonadota</taxon>
        <taxon>Alphaproteobacteria</taxon>
        <taxon>Rhodobacterales</taxon>
        <taxon>Roseobacteraceae</taxon>
        <taxon>Roseobacter</taxon>
    </lineage>
</organism>
<protein>
    <submittedName>
        <fullName evidence="1">Uncharacterized protein</fullName>
    </submittedName>
</protein>
<evidence type="ECO:0000313" key="1">
    <source>
        <dbReference type="EMBL" id="WVX50675.1"/>
    </source>
</evidence>
<dbReference type="Proteomes" id="UP001318682">
    <property type="component" value="Chromosome"/>
</dbReference>
<gene>
    <name evidence="1" type="ORF">ROLI_037740</name>
</gene>
<keyword evidence="2" id="KW-1185">Reference proteome</keyword>
<sequence length="77" mass="8582">MIAPEPVKDAYPFDNDDDAFGSINLVDGGVWDLMAATNPAFEFCYDRSALATRRYALEAVSGLYRDLMLACYLAVFF</sequence>
<dbReference type="EMBL" id="CP143423">
    <property type="protein sequence ID" value="WVX50675.1"/>
    <property type="molecule type" value="Genomic_DNA"/>
</dbReference>
<accession>A0ABZ2BX74</accession>
<evidence type="ECO:0000313" key="2">
    <source>
        <dbReference type="Proteomes" id="UP001318682"/>
    </source>
</evidence>
<proteinExistence type="predicted"/>
<name>A0ABZ2BX74_9RHOB</name>
<reference evidence="2" key="1">
    <citation type="submission" date="2024-01" db="EMBL/GenBank/DDBJ databases">
        <title>Roseobacter fucihabitans sp. nov., isolated from the brown alga Fucus spiralis.</title>
        <authorList>
            <person name="Hahnke S."/>
            <person name="Berger M."/>
            <person name="Schlingloff A."/>
            <person name="Athale I."/>
            <person name="Neumann-Schaal M."/>
            <person name="Adenaya A."/>
            <person name="Poehlein A."/>
            <person name="Daniel R."/>
            <person name="Pertersen J."/>
            <person name="Brinkhoff T."/>
        </authorList>
    </citation>
    <scope>NUCLEOTIDE SEQUENCE [LARGE SCALE GENOMIC DNA]</scope>
    <source>
        <strain evidence="2">B14</strain>
    </source>
</reference>